<evidence type="ECO:0000256" key="4">
    <source>
        <dbReference type="ARBA" id="ARBA00023125"/>
    </source>
</evidence>
<accession>A0A3D8RLH4</accession>
<dbReference type="SMART" id="SM00066">
    <property type="entry name" value="GAL4"/>
    <property type="match status" value="1"/>
</dbReference>
<evidence type="ECO:0000256" key="5">
    <source>
        <dbReference type="ARBA" id="ARBA00023163"/>
    </source>
</evidence>
<dbReference type="PANTHER" id="PTHR36206">
    <property type="entry name" value="ASPERCRYPTIN BIOSYNTHESIS CLUSTER-SPECIFIC TRANSCRIPTION REGULATOR ATNN-RELATED"/>
    <property type="match status" value="1"/>
</dbReference>
<evidence type="ECO:0000313" key="9">
    <source>
        <dbReference type="Proteomes" id="UP000256645"/>
    </source>
</evidence>
<dbReference type="Gene3D" id="4.10.240.10">
    <property type="entry name" value="Zn(2)-C6 fungal-type DNA-binding domain"/>
    <property type="match status" value="1"/>
</dbReference>
<dbReference type="InterPro" id="IPR001138">
    <property type="entry name" value="Zn2Cys6_DnaBD"/>
</dbReference>
<proteinExistence type="predicted"/>
<evidence type="ECO:0000256" key="1">
    <source>
        <dbReference type="ARBA" id="ARBA00022723"/>
    </source>
</evidence>
<sequence>MPTSSPHAGGAKLKTQRMPMTKTKTGCMTCKIRRVKCDEGKPACKKCVSTGRVCDGYPSLFRETTFGKSPALAASLARTAPVLRAPMLPPLYQLRLHKSTQQAVNELATQFTIKPSAGLIFSYESEARATLGAVSEPEIHHALVSLNCFREIFDQFGESGFLTSQLGPRALHGLQEYNMAVTSLASRLSDASPKSVKLALLCC</sequence>
<keyword evidence="9" id="KW-1185">Reference proteome</keyword>
<keyword evidence="5" id="KW-0804">Transcription</keyword>
<dbReference type="GO" id="GO:0000981">
    <property type="term" value="F:DNA-binding transcription factor activity, RNA polymerase II-specific"/>
    <property type="evidence" value="ECO:0007669"/>
    <property type="project" value="InterPro"/>
</dbReference>
<protein>
    <recommendedName>
        <fullName evidence="7">Zn(2)-C6 fungal-type domain-containing protein</fullName>
    </recommendedName>
</protein>
<dbReference type="AlphaFoldDB" id="A0A3D8RLH4"/>
<dbReference type="STRING" id="1849047.A0A3D8RLH4"/>
<evidence type="ECO:0000256" key="3">
    <source>
        <dbReference type="ARBA" id="ARBA00023015"/>
    </source>
</evidence>
<dbReference type="InterPro" id="IPR036864">
    <property type="entry name" value="Zn2-C6_fun-type_DNA-bd_sf"/>
</dbReference>
<keyword evidence="4" id="KW-0238">DNA-binding</keyword>
<comment type="caution">
    <text evidence="8">The sequence shown here is derived from an EMBL/GenBank/DDBJ whole genome shotgun (WGS) entry which is preliminary data.</text>
</comment>
<evidence type="ECO:0000259" key="7">
    <source>
        <dbReference type="PROSITE" id="PS50048"/>
    </source>
</evidence>
<dbReference type="GO" id="GO:0008270">
    <property type="term" value="F:zinc ion binding"/>
    <property type="evidence" value="ECO:0007669"/>
    <property type="project" value="InterPro"/>
</dbReference>
<dbReference type="PROSITE" id="PS00463">
    <property type="entry name" value="ZN2_CY6_FUNGAL_1"/>
    <property type="match status" value="1"/>
</dbReference>
<keyword evidence="3" id="KW-0805">Transcription regulation</keyword>
<keyword evidence="1" id="KW-0479">Metal-binding</keyword>
<dbReference type="SUPFAM" id="SSF57701">
    <property type="entry name" value="Zn2/Cys6 DNA-binding domain"/>
    <property type="match status" value="1"/>
</dbReference>
<dbReference type="CDD" id="cd00067">
    <property type="entry name" value="GAL4"/>
    <property type="match status" value="1"/>
</dbReference>
<evidence type="ECO:0000313" key="8">
    <source>
        <dbReference type="EMBL" id="RDW74905.1"/>
    </source>
</evidence>
<evidence type="ECO:0000256" key="6">
    <source>
        <dbReference type="ARBA" id="ARBA00023242"/>
    </source>
</evidence>
<organism evidence="8 9">
    <name type="scientific">Coleophoma cylindrospora</name>
    <dbReference type="NCBI Taxonomy" id="1849047"/>
    <lineage>
        <taxon>Eukaryota</taxon>
        <taxon>Fungi</taxon>
        <taxon>Dikarya</taxon>
        <taxon>Ascomycota</taxon>
        <taxon>Pezizomycotina</taxon>
        <taxon>Leotiomycetes</taxon>
        <taxon>Helotiales</taxon>
        <taxon>Dermateaceae</taxon>
        <taxon>Coleophoma</taxon>
    </lineage>
</organism>
<name>A0A3D8RLH4_9HELO</name>
<dbReference type="EMBL" id="PDLM01000006">
    <property type="protein sequence ID" value="RDW74905.1"/>
    <property type="molecule type" value="Genomic_DNA"/>
</dbReference>
<dbReference type="GO" id="GO:0003677">
    <property type="term" value="F:DNA binding"/>
    <property type="evidence" value="ECO:0007669"/>
    <property type="project" value="UniProtKB-KW"/>
</dbReference>
<dbReference type="Proteomes" id="UP000256645">
    <property type="component" value="Unassembled WGS sequence"/>
</dbReference>
<dbReference type="PROSITE" id="PS50048">
    <property type="entry name" value="ZN2_CY6_FUNGAL_2"/>
    <property type="match status" value="1"/>
</dbReference>
<feature type="domain" description="Zn(2)-C6 fungal-type" evidence="7">
    <location>
        <begin position="26"/>
        <end position="54"/>
    </location>
</feature>
<dbReference type="OrthoDB" id="3172332at2759"/>
<dbReference type="PANTHER" id="PTHR36206:SF12">
    <property type="entry name" value="ASPERCRYPTIN BIOSYNTHESIS CLUSTER-SPECIFIC TRANSCRIPTION REGULATOR ATNN-RELATED"/>
    <property type="match status" value="1"/>
</dbReference>
<keyword evidence="6" id="KW-0539">Nucleus</keyword>
<gene>
    <name evidence="8" type="ORF">BP6252_06047</name>
</gene>
<reference evidence="8 9" key="1">
    <citation type="journal article" date="2018" name="IMA Fungus">
        <title>IMA Genome-F 9: Draft genome sequence of Annulohypoxylon stygium, Aspergillus mulundensis, Berkeleyomyces basicola (syn. Thielaviopsis basicola), Ceratocystis smalleyi, two Cercospora beticola strains, Coleophoma cylindrospora, Fusarium fracticaudum, Phialophora cf. hyalina, and Morchella septimelata.</title>
        <authorList>
            <person name="Wingfield B.D."/>
            <person name="Bills G.F."/>
            <person name="Dong Y."/>
            <person name="Huang W."/>
            <person name="Nel W.J."/>
            <person name="Swalarsk-Parry B.S."/>
            <person name="Vaghefi N."/>
            <person name="Wilken P.M."/>
            <person name="An Z."/>
            <person name="de Beer Z.W."/>
            <person name="De Vos L."/>
            <person name="Chen L."/>
            <person name="Duong T.A."/>
            <person name="Gao Y."/>
            <person name="Hammerbacher A."/>
            <person name="Kikkert J.R."/>
            <person name="Li Y."/>
            <person name="Li H."/>
            <person name="Li K."/>
            <person name="Li Q."/>
            <person name="Liu X."/>
            <person name="Ma X."/>
            <person name="Naidoo K."/>
            <person name="Pethybridge S.J."/>
            <person name="Sun J."/>
            <person name="Steenkamp E.T."/>
            <person name="van der Nest M.A."/>
            <person name="van Wyk S."/>
            <person name="Wingfield M.J."/>
            <person name="Xiong C."/>
            <person name="Yue Q."/>
            <person name="Zhang X."/>
        </authorList>
    </citation>
    <scope>NUCLEOTIDE SEQUENCE [LARGE SCALE GENOMIC DNA]</scope>
    <source>
        <strain evidence="8 9">BP6252</strain>
    </source>
</reference>
<dbReference type="Pfam" id="PF00172">
    <property type="entry name" value="Zn_clus"/>
    <property type="match status" value="1"/>
</dbReference>
<dbReference type="InterPro" id="IPR052360">
    <property type="entry name" value="Transcr_Regulatory_Proteins"/>
</dbReference>
<keyword evidence="2" id="KW-0862">Zinc</keyword>
<evidence type="ECO:0000256" key="2">
    <source>
        <dbReference type="ARBA" id="ARBA00022833"/>
    </source>
</evidence>